<feature type="transmembrane region" description="Helical" evidence="2">
    <location>
        <begin position="168"/>
        <end position="187"/>
    </location>
</feature>
<feature type="coiled-coil region" evidence="1">
    <location>
        <begin position="195"/>
        <end position="232"/>
    </location>
</feature>
<evidence type="ECO:0000313" key="4">
    <source>
        <dbReference type="Proteomes" id="UP001177935"/>
    </source>
</evidence>
<keyword evidence="2" id="KW-0472">Membrane</keyword>
<evidence type="ECO:0000256" key="1">
    <source>
        <dbReference type="SAM" id="Coils"/>
    </source>
</evidence>
<evidence type="ECO:0008006" key="5">
    <source>
        <dbReference type="Google" id="ProtNLM"/>
    </source>
</evidence>
<reference evidence="3" key="1">
    <citation type="submission" date="2023-07" db="EMBL/GenBank/DDBJ databases">
        <title>Genome content predicts the carbon catabolic preferences of heterotrophic bacteria.</title>
        <authorList>
            <person name="Gralka M."/>
        </authorList>
    </citation>
    <scope>NUCLEOTIDE SEQUENCE</scope>
    <source>
        <strain evidence="3">6E02</strain>
    </source>
</reference>
<comment type="caution">
    <text evidence="3">The sequence shown here is derived from an EMBL/GenBank/DDBJ whole genome shotgun (WGS) entry which is preliminary data.</text>
</comment>
<organism evidence="3 4">
    <name type="scientific">Vibrio splendidus</name>
    <dbReference type="NCBI Taxonomy" id="29497"/>
    <lineage>
        <taxon>Bacteria</taxon>
        <taxon>Pseudomonadati</taxon>
        <taxon>Pseudomonadota</taxon>
        <taxon>Gammaproteobacteria</taxon>
        <taxon>Vibrionales</taxon>
        <taxon>Vibrionaceae</taxon>
        <taxon>Vibrio</taxon>
    </lineage>
</organism>
<feature type="transmembrane region" description="Helical" evidence="2">
    <location>
        <begin position="140"/>
        <end position="162"/>
    </location>
</feature>
<dbReference type="Proteomes" id="UP001177935">
    <property type="component" value="Unassembled WGS sequence"/>
</dbReference>
<evidence type="ECO:0000256" key="2">
    <source>
        <dbReference type="SAM" id="Phobius"/>
    </source>
</evidence>
<dbReference type="RefSeq" id="WP_102562028.1">
    <property type="nucleotide sequence ID" value="NZ_CAWNUI010000092.1"/>
</dbReference>
<feature type="transmembrane region" description="Helical" evidence="2">
    <location>
        <begin position="107"/>
        <end position="128"/>
    </location>
</feature>
<name>A0AB35MY49_VIBSP</name>
<proteinExistence type="predicted"/>
<keyword evidence="2" id="KW-1133">Transmembrane helix</keyword>
<evidence type="ECO:0000313" key="3">
    <source>
        <dbReference type="EMBL" id="MDP2501057.1"/>
    </source>
</evidence>
<sequence length="297" mass="32230">MGVFRTCGSILSNVVTLGGASELKHQRGLYEHEYKYYQHIHGLISERKQQIEFDLSALGQSISDVQLVLVSVEQILTTTYQLNALQFNKPELLVNQMSMFHSGYSSAFSAGFGGVLGGTAAVGAWGLVSIIGSASTGTAIATLSGAAATNATLAWFGGGALAAGGAGMSGGMMVLGGIVAAPMIFFATKKAYQKAEQLEKATQDLKDSFPELEQLLISASEQQAEVKAYTKQMRTICDNYVFEAKTLMTMIQPNGRWSRLYQWLRRLFRLNVFKPKQQQAIESLAVKTSELLASFNR</sequence>
<keyword evidence="2" id="KW-0812">Transmembrane</keyword>
<accession>A0AB35MY49</accession>
<keyword evidence="1" id="KW-0175">Coiled coil</keyword>
<protein>
    <recommendedName>
        <fullName evidence="5">Chemotaxis protein</fullName>
    </recommendedName>
</protein>
<dbReference type="AlphaFoldDB" id="A0AB35MY49"/>
<dbReference type="EMBL" id="JAUYVL010000004">
    <property type="protein sequence ID" value="MDP2501057.1"/>
    <property type="molecule type" value="Genomic_DNA"/>
</dbReference>
<gene>
    <name evidence="3" type="ORF">Q8W42_10080</name>
</gene>